<evidence type="ECO:0000256" key="1">
    <source>
        <dbReference type="SAM" id="SignalP"/>
    </source>
</evidence>
<feature type="signal peptide" evidence="1">
    <location>
        <begin position="1"/>
        <end position="35"/>
    </location>
</feature>
<dbReference type="Proteomes" id="UP000318296">
    <property type="component" value="Unassembled WGS sequence"/>
</dbReference>
<evidence type="ECO:0000313" key="3">
    <source>
        <dbReference type="EMBL" id="TSC92158.1"/>
    </source>
</evidence>
<gene>
    <name evidence="3" type="ORF">CEN92_91</name>
</gene>
<evidence type="ECO:0000313" key="4">
    <source>
        <dbReference type="Proteomes" id="UP000318296"/>
    </source>
</evidence>
<reference evidence="3 4" key="1">
    <citation type="submission" date="2017-07" db="EMBL/GenBank/DDBJ databases">
        <title>Mechanisms for carbon and nitrogen cycling indicate functional differentiation within the Candidate Phyla Radiation.</title>
        <authorList>
            <person name="Danczak R.E."/>
            <person name="Johnston M.D."/>
            <person name="Kenah C."/>
            <person name="Slattery M."/>
            <person name="Wrighton K.C."/>
            <person name="Wilkins M.J."/>
        </authorList>
    </citation>
    <scope>NUCLEOTIDE SEQUENCE [LARGE SCALE GENOMIC DNA]</scope>
    <source>
        <strain evidence="3">Licking1014_96</strain>
    </source>
</reference>
<name>A0A554LH15_9BACT</name>
<dbReference type="EMBL" id="VMGH01000012">
    <property type="protein sequence ID" value="TSC92158.1"/>
    <property type="molecule type" value="Genomic_DNA"/>
</dbReference>
<organism evidence="3 4">
    <name type="scientific">Candidatus Berkelbacteria bacterium Licking1014_96</name>
    <dbReference type="NCBI Taxonomy" id="2017149"/>
    <lineage>
        <taxon>Bacteria</taxon>
        <taxon>Candidatus Berkelbacteria</taxon>
    </lineage>
</organism>
<dbReference type="AlphaFoldDB" id="A0A554LH15"/>
<protein>
    <recommendedName>
        <fullName evidence="2">DUF11 domain-containing protein</fullName>
    </recommendedName>
</protein>
<feature type="domain" description="DUF11" evidence="2">
    <location>
        <begin position="495"/>
        <end position="597"/>
    </location>
</feature>
<accession>A0A554LH15</accession>
<evidence type="ECO:0000259" key="2">
    <source>
        <dbReference type="Pfam" id="PF01345"/>
    </source>
</evidence>
<sequence>MKKFKNLCKTKGAKILAVLFMAGLLAFSFAPSINADGPIFNGLPGDKKLIRGANGTQNPGSTDWSDPVSGNSGDAIEVLVYYHNLVEGTTARNTRVSVILPSGEKKHQVLNAKLWAANADAINDTLTINSDQAVKVEYIAGSTVWYPNAQNNPSGQGQVLPDGIVTPAGVSLGGIEGCWQYAGFVAFQVRLMHTPTPTPTPPPTHPNIAIEKFVSKTSLGREIYNWEKEIQISPNEEVAFRLSFSNSGDAPAENVIVKDVLPAGLSFVNGSGTLYRYNGNAPVGAELFNDGVSIGTFGRGESAYIIFNARADADSPSVCQRLINTAVITAGGGLRAQDQAIVNVCTHIEIEKSKSAWNITQNIDATKVPAKEGNIIEYHLITKNTGNGTKTNYVVEDDLSDILDNARVITIGNNGRMEGNVITYPTVDLGPGQVIDYTFRAKVLPQAANSDFKMRNAYGNEVVIIIERPQPVIQNPHLTIEKLVRNTSQNETTFVKENSAISGEIIEYKLVITNNGDGEAIEVKLRDVLPISVSYLAGSITITLPNGQVITPIELFKQDISIGNLKPDESVMVIFQAKVNSEIACGSKIENKAITTAGSLRANSFAYTNVVCEKVITPPTSQVKGISTLTPTGTPLEALAIIALVLMLIKQGRSFKPHF</sequence>
<feature type="chain" id="PRO_5022014591" description="DUF11 domain-containing protein" evidence="1">
    <location>
        <begin position="36"/>
        <end position="659"/>
    </location>
</feature>
<dbReference type="InterPro" id="IPR001434">
    <property type="entry name" value="OmcB-like_DUF11"/>
</dbReference>
<feature type="domain" description="DUF11" evidence="2">
    <location>
        <begin position="231"/>
        <end position="330"/>
    </location>
</feature>
<proteinExistence type="predicted"/>
<dbReference type="NCBIfam" id="TIGR01451">
    <property type="entry name" value="B_ant_repeat"/>
    <property type="match status" value="2"/>
</dbReference>
<dbReference type="InterPro" id="IPR047589">
    <property type="entry name" value="DUF11_rpt"/>
</dbReference>
<keyword evidence="1" id="KW-0732">Signal</keyword>
<dbReference type="PANTHER" id="PTHR34819">
    <property type="entry name" value="LARGE CYSTEINE-RICH PERIPLASMIC PROTEIN OMCB"/>
    <property type="match status" value="1"/>
</dbReference>
<dbReference type="PANTHER" id="PTHR34819:SF3">
    <property type="entry name" value="CELL SURFACE PROTEIN"/>
    <property type="match status" value="1"/>
</dbReference>
<dbReference type="InterPro" id="IPR051172">
    <property type="entry name" value="Chlamydia_OmcB"/>
</dbReference>
<dbReference type="Pfam" id="PF01345">
    <property type="entry name" value="DUF11"/>
    <property type="match status" value="2"/>
</dbReference>
<comment type="caution">
    <text evidence="3">The sequence shown here is derived from an EMBL/GenBank/DDBJ whole genome shotgun (WGS) entry which is preliminary data.</text>
</comment>